<feature type="coiled-coil region" evidence="1">
    <location>
        <begin position="521"/>
        <end position="548"/>
    </location>
</feature>
<keyword evidence="4" id="KW-1185">Reference proteome</keyword>
<sequence length="561" mass="62558">MPMYPWHGIPNHSAPQPQSQPRQPHPHPSPHAQHAQHSHTPSATHSHSHSHSTSTSSPSTPYQIPHLRWMPSMMSRQQPQQQQPQQQHQNTTSGSTNATPSISSNLRMGQNANHQAVSVVVETRPMPPSQGGRGPGEEYVEGSEESDQDGGRGMVMLEGPGDPDYAPSSGAEGFAGSERRRRRDGDGSGLAIANDDRDNLIDEADINTANQLMAAGNNGESSERKHGKRLTTSEEVSLFDICNRHAPDFGQRSNLCKWWITVTAEFTRDQGHPYSWHSVRRKVEMVTKQRMRFLDEQREKGVAASEDLSNPRWRAAVDAWIPTWQKWEEAEARRIEKRDSRKTRKRKSRGWEYPWDTVVAPEEDDGWRAPSVEHTPTGTPGYNQTPVQVQPFVPVSSTPVPALPQSNVPVPVRLPPGFDSMFSNPNTSPLSPAPAPLAQKTPYQSTSPAPAVAGTAASTEPNMMTALLETLGKLNKHLDANPDPRATLAPGQQNHHLNGNERNTENIMSTPLSLLKEELKREVREELRREIERDRASLEEKLDSVQRTQEMILEMLRQEPA</sequence>
<evidence type="ECO:0000313" key="3">
    <source>
        <dbReference type="EMBL" id="EYE99630.1"/>
    </source>
</evidence>
<feature type="region of interest" description="Disordered" evidence="2">
    <location>
        <begin position="487"/>
        <end position="506"/>
    </location>
</feature>
<feature type="compositionally biased region" description="Acidic residues" evidence="2">
    <location>
        <begin position="138"/>
        <end position="148"/>
    </location>
</feature>
<evidence type="ECO:0008006" key="5">
    <source>
        <dbReference type="Google" id="ProtNLM"/>
    </source>
</evidence>
<feature type="region of interest" description="Disordered" evidence="2">
    <location>
        <begin position="1"/>
        <end position="109"/>
    </location>
</feature>
<dbReference type="OrthoDB" id="4498420at2759"/>
<feature type="region of interest" description="Disordered" evidence="2">
    <location>
        <begin position="123"/>
        <end position="194"/>
    </location>
</feature>
<feature type="compositionally biased region" description="Low complexity" evidence="2">
    <location>
        <begin position="77"/>
        <end position="89"/>
    </location>
</feature>
<dbReference type="HOGENOM" id="CLU_022877_1_0_1"/>
<feature type="region of interest" description="Disordered" evidence="2">
    <location>
        <begin position="364"/>
        <end position="384"/>
    </location>
</feature>
<feature type="compositionally biased region" description="Polar residues" evidence="2">
    <location>
        <begin position="374"/>
        <end position="383"/>
    </location>
</feature>
<dbReference type="Proteomes" id="UP000019804">
    <property type="component" value="Unassembled WGS sequence"/>
</dbReference>
<evidence type="ECO:0000256" key="2">
    <source>
        <dbReference type="SAM" id="MobiDB-lite"/>
    </source>
</evidence>
<protein>
    <recommendedName>
        <fullName evidence="5">Sex determining protein</fullName>
    </recommendedName>
</protein>
<organism evidence="3 4">
    <name type="scientific">Aspergillus ruber (strain CBS 135680)</name>
    <dbReference type="NCBI Taxonomy" id="1388766"/>
    <lineage>
        <taxon>Eukaryota</taxon>
        <taxon>Fungi</taxon>
        <taxon>Dikarya</taxon>
        <taxon>Ascomycota</taxon>
        <taxon>Pezizomycotina</taxon>
        <taxon>Eurotiomycetes</taxon>
        <taxon>Eurotiomycetidae</taxon>
        <taxon>Eurotiales</taxon>
        <taxon>Aspergillaceae</taxon>
        <taxon>Aspergillus</taxon>
        <taxon>Aspergillus subgen. Aspergillus</taxon>
    </lineage>
</organism>
<feature type="compositionally biased region" description="Low complexity" evidence="2">
    <location>
        <begin position="30"/>
        <end position="61"/>
    </location>
</feature>
<accession>A0A017STM3</accession>
<dbReference type="GeneID" id="63701922"/>
<gene>
    <name evidence="3" type="ORF">EURHEDRAFT_519730</name>
</gene>
<dbReference type="RefSeq" id="XP_040643318.1">
    <property type="nucleotide sequence ID" value="XM_040786798.1"/>
</dbReference>
<reference evidence="4" key="1">
    <citation type="journal article" date="2014" name="Nat. Commun.">
        <title>Genomic adaptations of the halophilic Dead Sea filamentous fungus Eurotium rubrum.</title>
        <authorList>
            <person name="Kis-Papo T."/>
            <person name="Weig A.R."/>
            <person name="Riley R."/>
            <person name="Persoh D."/>
            <person name="Salamov A."/>
            <person name="Sun H."/>
            <person name="Lipzen A."/>
            <person name="Wasser S.P."/>
            <person name="Rambold G."/>
            <person name="Grigoriev I.V."/>
            <person name="Nevo E."/>
        </authorList>
    </citation>
    <scope>NUCLEOTIDE SEQUENCE [LARGE SCALE GENOMIC DNA]</scope>
    <source>
        <strain evidence="4">CBS 135680</strain>
    </source>
</reference>
<feature type="region of interest" description="Disordered" evidence="2">
    <location>
        <begin position="421"/>
        <end position="455"/>
    </location>
</feature>
<evidence type="ECO:0000256" key="1">
    <source>
        <dbReference type="SAM" id="Coils"/>
    </source>
</evidence>
<keyword evidence="1" id="KW-0175">Coiled coil</keyword>
<dbReference type="EMBL" id="KK088411">
    <property type="protein sequence ID" value="EYE99630.1"/>
    <property type="molecule type" value="Genomic_DNA"/>
</dbReference>
<name>A0A017STM3_ASPRC</name>
<dbReference type="AlphaFoldDB" id="A0A017STM3"/>
<feature type="compositionally biased region" description="Low complexity" evidence="2">
    <location>
        <begin position="12"/>
        <end position="22"/>
    </location>
</feature>
<feature type="compositionally biased region" description="Polar residues" evidence="2">
    <location>
        <begin position="90"/>
        <end position="109"/>
    </location>
</feature>
<proteinExistence type="predicted"/>
<evidence type="ECO:0000313" key="4">
    <source>
        <dbReference type="Proteomes" id="UP000019804"/>
    </source>
</evidence>